<dbReference type="InterPro" id="IPR003131">
    <property type="entry name" value="T1-type_BTB"/>
</dbReference>
<accession>A0A914R1Q5</accession>
<protein>
    <submittedName>
        <fullName evidence="3">BTB domain-containing protein</fullName>
    </submittedName>
</protein>
<dbReference type="WBParaSite" id="PEQ_0000018401-mRNA-1">
    <property type="protein sequence ID" value="PEQ_0000018401-mRNA-1"/>
    <property type="gene ID" value="PEQ_0000018401"/>
</dbReference>
<evidence type="ECO:0000313" key="2">
    <source>
        <dbReference type="Proteomes" id="UP000887564"/>
    </source>
</evidence>
<organism evidence="2 3">
    <name type="scientific">Parascaris equorum</name>
    <name type="common">Equine roundworm</name>
    <dbReference type="NCBI Taxonomy" id="6256"/>
    <lineage>
        <taxon>Eukaryota</taxon>
        <taxon>Metazoa</taxon>
        <taxon>Ecdysozoa</taxon>
        <taxon>Nematoda</taxon>
        <taxon>Chromadorea</taxon>
        <taxon>Rhabditida</taxon>
        <taxon>Spirurina</taxon>
        <taxon>Ascaridomorpha</taxon>
        <taxon>Ascaridoidea</taxon>
        <taxon>Ascarididae</taxon>
        <taxon>Parascaris</taxon>
    </lineage>
</organism>
<dbReference type="SMART" id="SM00225">
    <property type="entry name" value="BTB"/>
    <property type="match status" value="1"/>
</dbReference>
<dbReference type="PANTHER" id="PTHR11145">
    <property type="entry name" value="BTB/POZ DOMAIN-CONTAINING ADAPTER FOR CUL3-MEDIATED RHOA DEGRADATION PROTEIN FAMILY MEMBER"/>
    <property type="match status" value="1"/>
</dbReference>
<dbReference type="PANTHER" id="PTHR11145:SF12">
    <property type="entry name" value="BTB DOMAIN-CONTAINING PROTEIN"/>
    <property type="match status" value="1"/>
</dbReference>
<evidence type="ECO:0000313" key="3">
    <source>
        <dbReference type="WBParaSite" id="PEQ_0000018401-mRNA-1"/>
    </source>
</evidence>
<dbReference type="CDD" id="cd18316">
    <property type="entry name" value="BTB_POZ_KCTD-like"/>
    <property type="match status" value="1"/>
</dbReference>
<feature type="domain" description="BTB" evidence="1">
    <location>
        <begin position="4"/>
        <end position="75"/>
    </location>
</feature>
<dbReference type="GO" id="GO:0051260">
    <property type="term" value="P:protein homooligomerization"/>
    <property type="evidence" value="ECO:0007669"/>
    <property type="project" value="InterPro"/>
</dbReference>
<dbReference type="InterPro" id="IPR000210">
    <property type="entry name" value="BTB/POZ_dom"/>
</dbReference>
<keyword evidence="2" id="KW-1185">Reference proteome</keyword>
<proteinExistence type="predicted"/>
<dbReference type="AlphaFoldDB" id="A0A914R1Q5"/>
<sequence>MNAGRIRLNVGGTIFETTELTLGRLEGTVLKTMMDERWSSRPNGPHNDELFIDRDATHFRTILNFLRDGTFTVPKCEREVAEIEREAEVTSLHYLTYFLSLQSVLSFADIPSCFYGISELAEACRSQRETVKVGDTVTWRSEVI</sequence>
<reference evidence="3" key="1">
    <citation type="submission" date="2022-11" db="UniProtKB">
        <authorList>
            <consortium name="WormBaseParasite"/>
        </authorList>
    </citation>
    <scope>IDENTIFICATION</scope>
</reference>
<dbReference type="Gene3D" id="3.30.710.10">
    <property type="entry name" value="Potassium Channel Kv1.1, Chain A"/>
    <property type="match status" value="1"/>
</dbReference>
<dbReference type="InterPro" id="IPR045068">
    <property type="entry name" value="BACURD1-3"/>
</dbReference>
<evidence type="ECO:0000259" key="1">
    <source>
        <dbReference type="PROSITE" id="PS50097"/>
    </source>
</evidence>
<dbReference type="Proteomes" id="UP000887564">
    <property type="component" value="Unplaced"/>
</dbReference>
<dbReference type="Pfam" id="PF02214">
    <property type="entry name" value="BTB_2"/>
    <property type="match status" value="1"/>
</dbReference>
<name>A0A914R1Q5_PAREQ</name>
<dbReference type="SUPFAM" id="SSF54695">
    <property type="entry name" value="POZ domain"/>
    <property type="match status" value="1"/>
</dbReference>
<dbReference type="PROSITE" id="PS50097">
    <property type="entry name" value="BTB"/>
    <property type="match status" value="1"/>
</dbReference>
<dbReference type="InterPro" id="IPR011333">
    <property type="entry name" value="SKP1/BTB/POZ_sf"/>
</dbReference>